<evidence type="ECO:0000313" key="1">
    <source>
        <dbReference type="EMBL" id="KAJ9090649.1"/>
    </source>
</evidence>
<comment type="caution">
    <text evidence="1">The sequence shown here is derived from an EMBL/GenBank/DDBJ whole genome shotgun (WGS) entry which is preliminary data.</text>
</comment>
<sequence>MLLVTGKAGISTPARLFLNVLVWKERQGLASSDGGQEMERYLKEGERARNVKHLVTGRDARALELAAIIRDVVGESVGSLPNSHHIDHITIFTHFHAPATGSPCPSTSSRGLVSSAGLTVIDERHEQNHAPTDFGHLLFILLQPFAPEHHNALPFRTICRLAQSLSIGNSREQERVWDKEKGAKGAVLFLERFGTWRRRAEVVALINDLCETPSPSSNLALSIGLRCRQHEEQPRLQDAEEMVRQLVSRYDLAIHKLLCPVDEQERERHTSLVALECNPGVEITITHPLHKPKTIKIIAATDGDPAEVLYDEMPEDSR</sequence>
<dbReference type="EMBL" id="JASBWS010000232">
    <property type="protein sequence ID" value="KAJ9090649.1"/>
    <property type="molecule type" value="Genomic_DNA"/>
</dbReference>
<protein>
    <submittedName>
        <fullName evidence="1">Uncharacterized protein</fullName>
    </submittedName>
</protein>
<organism evidence="1 2">
    <name type="scientific">Naganishia adeliensis</name>
    <dbReference type="NCBI Taxonomy" id="92952"/>
    <lineage>
        <taxon>Eukaryota</taxon>
        <taxon>Fungi</taxon>
        <taxon>Dikarya</taxon>
        <taxon>Basidiomycota</taxon>
        <taxon>Agaricomycotina</taxon>
        <taxon>Tremellomycetes</taxon>
        <taxon>Filobasidiales</taxon>
        <taxon>Filobasidiaceae</taxon>
        <taxon>Naganishia</taxon>
    </lineage>
</organism>
<accession>A0ACC2UUK9</accession>
<dbReference type="Proteomes" id="UP001230649">
    <property type="component" value="Unassembled WGS sequence"/>
</dbReference>
<proteinExistence type="predicted"/>
<evidence type="ECO:0000313" key="2">
    <source>
        <dbReference type="Proteomes" id="UP001230649"/>
    </source>
</evidence>
<keyword evidence="2" id="KW-1185">Reference proteome</keyword>
<reference evidence="1" key="1">
    <citation type="submission" date="2023-04" db="EMBL/GenBank/DDBJ databases">
        <title>Draft Genome sequencing of Naganishia species isolated from polar environments using Oxford Nanopore Technology.</title>
        <authorList>
            <person name="Leo P."/>
            <person name="Venkateswaran K."/>
        </authorList>
    </citation>
    <scope>NUCLEOTIDE SEQUENCE</scope>
    <source>
        <strain evidence="1">MNA-CCFEE 5262</strain>
    </source>
</reference>
<gene>
    <name evidence="1" type="ORF">QFC20_007870</name>
</gene>
<name>A0ACC2UUK9_9TREE</name>